<dbReference type="EMBL" id="VGIY01000444">
    <property type="protein sequence ID" value="MBM3318682.1"/>
    <property type="molecule type" value="Genomic_DNA"/>
</dbReference>
<protein>
    <submittedName>
        <fullName evidence="1">TIGR04255 family protein</fullName>
    </submittedName>
</protein>
<comment type="caution">
    <text evidence="1">The sequence shown here is derived from an EMBL/GenBank/DDBJ whole genome shotgun (WGS) entry which is preliminary data.</text>
</comment>
<organism evidence="1 2">
    <name type="scientific">Eiseniibacteriota bacterium</name>
    <dbReference type="NCBI Taxonomy" id="2212470"/>
    <lineage>
        <taxon>Bacteria</taxon>
        <taxon>Candidatus Eiseniibacteriota</taxon>
    </lineage>
</organism>
<dbReference type="NCBIfam" id="TIGR04255">
    <property type="entry name" value="sporadTIGR04255"/>
    <property type="match status" value="1"/>
</dbReference>
<proteinExistence type="predicted"/>
<evidence type="ECO:0000313" key="2">
    <source>
        <dbReference type="Proteomes" id="UP000748308"/>
    </source>
</evidence>
<reference evidence="1" key="1">
    <citation type="submission" date="2019-03" db="EMBL/GenBank/DDBJ databases">
        <title>Lake Tanganyika Metagenome-Assembled Genomes (MAGs).</title>
        <authorList>
            <person name="Tran P."/>
        </authorList>
    </citation>
    <scope>NUCLEOTIDE SEQUENCE</scope>
    <source>
        <strain evidence="1">M_DeepCast_400m_m2_100</strain>
    </source>
</reference>
<dbReference type="Proteomes" id="UP000748308">
    <property type="component" value="Unassembled WGS sequence"/>
</dbReference>
<sequence>MDLRVRLPADPDAQIFAGLPPRIANDYPQIEPLRRFEGSIRLSGGQISHVTEDKGLLGLLLRSADGKQVAQFRLDGFTHNRLHPYTSWTQVLQEARRLWELYRECASPESVTRAAVRYINHFEIPADADMGHYLTDPPVAPDRVGRPLKHYLKRVVVEDPASGFQATIHHAIEPSSAPLRRIVLLDIDAVASGAYPTAGDGLDAVLEELHDLKNRVFFASLTEAALEMFE</sequence>
<evidence type="ECO:0000313" key="1">
    <source>
        <dbReference type="EMBL" id="MBM3318682.1"/>
    </source>
</evidence>
<gene>
    <name evidence="1" type="ORF">FJY75_12600</name>
</gene>
<name>A0A937XCX7_UNCEI</name>
<dbReference type="InterPro" id="IPR026349">
    <property type="entry name" value="CHP04255"/>
</dbReference>
<dbReference type="AlphaFoldDB" id="A0A937XCX7"/>
<accession>A0A937XCX7</accession>